<dbReference type="STRING" id="1223515.B842_06860"/>
<organism evidence="2 3">
    <name type="scientific">Corynebacterium humireducens NBRC 106098 = DSM 45392</name>
    <dbReference type="NCBI Taxonomy" id="1223515"/>
    <lineage>
        <taxon>Bacteria</taxon>
        <taxon>Bacillati</taxon>
        <taxon>Actinomycetota</taxon>
        <taxon>Actinomycetes</taxon>
        <taxon>Mycobacteriales</taxon>
        <taxon>Corynebacteriaceae</taxon>
        <taxon>Corynebacterium</taxon>
    </lineage>
</organism>
<dbReference type="Proteomes" id="UP000031524">
    <property type="component" value="Chromosome"/>
</dbReference>
<evidence type="ECO:0000313" key="2">
    <source>
        <dbReference type="EMBL" id="AJE33221.1"/>
    </source>
</evidence>
<accession>A0A0B5D368</accession>
<dbReference type="EMBL" id="CP005286">
    <property type="protein sequence ID" value="AJE33221.1"/>
    <property type="molecule type" value="Genomic_DNA"/>
</dbReference>
<gene>
    <name evidence="2" type="ORF">B842_06860</name>
</gene>
<dbReference type="Pfam" id="PF13280">
    <property type="entry name" value="WYL"/>
    <property type="match status" value="1"/>
</dbReference>
<evidence type="ECO:0000259" key="1">
    <source>
        <dbReference type="Pfam" id="PF13280"/>
    </source>
</evidence>
<reference evidence="2 3" key="1">
    <citation type="submission" date="2013-04" db="EMBL/GenBank/DDBJ databases">
        <title>Complete genome sequence of Corynebacterium humireducens DSM 45392(T), isolated from a wastewater-fed microbial fuel cell.</title>
        <authorList>
            <person name="Ruckert C."/>
            <person name="Albersmeier A."/>
            <person name="Kalinowski J."/>
        </authorList>
    </citation>
    <scope>NUCLEOTIDE SEQUENCE [LARGE SCALE GENOMIC DNA]</scope>
    <source>
        <strain evidence="3">MFC-5</strain>
    </source>
</reference>
<dbReference type="HOGENOM" id="CLU_041141_3_0_11"/>
<name>A0A0B5D368_9CORY</name>
<dbReference type="PANTHER" id="PTHR34580">
    <property type="match status" value="1"/>
</dbReference>
<dbReference type="PROSITE" id="PS52050">
    <property type="entry name" value="WYL"/>
    <property type="match status" value="1"/>
</dbReference>
<dbReference type="OrthoDB" id="3268930at2"/>
<dbReference type="PANTHER" id="PTHR34580:SF3">
    <property type="entry name" value="PROTEIN PAFB"/>
    <property type="match status" value="1"/>
</dbReference>
<dbReference type="InterPro" id="IPR026881">
    <property type="entry name" value="WYL_dom"/>
</dbReference>
<dbReference type="KEGG" id="chm:B842_06860"/>
<dbReference type="AlphaFoldDB" id="A0A0B5D368"/>
<dbReference type="RefSeq" id="WP_040085876.1">
    <property type="nucleotide sequence ID" value="NZ_BCSU01000006.1"/>
</dbReference>
<keyword evidence="3" id="KW-1185">Reference proteome</keyword>
<proteinExistence type="predicted"/>
<dbReference type="InterPro" id="IPR051534">
    <property type="entry name" value="CBASS_pafABC_assoc_protein"/>
</dbReference>
<protein>
    <recommendedName>
        <fullName evidence="1">WYL domain-containing protein</fullName>
    </recommendedName>
</protein>
<evidence type="ECO:0000313" key="3">
    <source>
        <dbReference type="Proteomes" id="UP000031524"/>
    </source>
</evidence>
<sequence length="318" mass="35160">MGRQDKAVHRLTNLVFALQEADRQGGRMLTPEWIRRNVDGYADSTQEAFQRRLIRDITTLGRAGVPLEQRSAGADGGTAYRLLTDRYELPEVSFTPEEAAVLGMAGDLGESSELGVFARSGWTKLAAAGVRRDLSEAPVFTTVNDSHRLSAEVLNNILTVIRAGLRMSFDYVATPTSEPVRRTMDPWALVPLQDRLFLVGHDIDRDAPRSFRVLRIAKVYGKRTPATHPRPETNLQEVVEKSLRALHQRVDAVLTIPEGMAHELAAAGERRADGRTELLDVDRTWLARTAAGFAPDVIVHEPADVRADVIALLKGVSR</sequence>
<feature type="domain" description="WYL" evidence="1">
    <location>
        <begin position="152"/>
        <end position="219"/>
    </location>
</feature>